<dbReference type="InterPro" id="IPR039470">
    <property type="entry name" value="Nuc_deoxyri_tr2"/>
</dbReference>
<dbReference type="OrthoDB" id="2893324at2759"/>
<evidence type="ECO:0000313" key="2">
    <source>
        <dbReference type="Proteomes" id="UP000033483"/>
    </source>
</evidence>
<dbReference type="Proteomes" id="UP000033483">
    <property type="component" value="Unassembled WGS sequence"/>
</dbReference>
<sequence>MDSSGLLQYKAEGPVSPVMASTISKTQVISSPSRERATNNAKIFLAGSTNRNDDWRGRLEAKLVRCNIEATIFNPFRRDWDWPCDAQDERFREQVGWELEKQEAADLVVVYLCPGTKAPISLMELGLCAKTGPSKIVVCPLGYSLRGNVQMVCERYRIEMLDSEDTLADKIIDWVENEYTYKYMDKSVTVQVPG</sequence>
<gene>
    <name evidence="1" type="ORF">TD95_003228</name>
</gene>
<keyword evidence="2" id="KW-1185">Reference proteome</keyword>
<comment type="caution">
    <text evidence="1">The sequence shown here is derived from an EMBL/GenBank/DDBJ whole genome shotgun (WGS) entry which is preliminary data.</text>
</comment>
<dbReference type="Gene3D" id="3.40.50.450">
    <property type="match status" value="1"/>
</dbReference>
<accession>A0A0F4ZE41</accession>
<reference evidence="1 2" key="1">
    <citation type="submission" date="2015-03" db="EMBL/GenBank/DDBJ databases">
        <authorList>
            <person name="Radwan O."/>
            <person name="Al-Naeli F.A."/>
            <person name="Rendon G.A."/>
            <person name="Fields C."/>
        </authorList>
    </citation>
    <scope>NUCLEOTIDE SEQUENCE [LARGE SCALE GENOMIC DNA]</scope>
    <source>
        <strain evidence="1">CR-DP1</strain>
    </source>
</reference>
<dbReference type="EMBL" id="LAEV01001304">
    <property type="protein sequence ID" value="KKA28490.1"/>
    <property type="molecule type" value="Genomic_DNA"/>
</dbReference>
<name>A0A0F4ZE41_9PEZI</name>
<proteinExistence type="predicted"/>
<organism evidence="1 2">
    <name type="scientific">Thielaviopsis punctulata</name>
    <dbReference type="NCBI Taxonomy" id="72032"/>
    <lineage>
        <taxon>Eukaryota</taxon>
        <taxon>Fungi</taxon>
        <taxon>Dikarya</taxon>
        <taxon>Ascomycota</taxon>
        <taxon>Pezizomycotina</taxon>
        <taxon>Sordariomycetes</taxon>
        <taxon>Hypocreomycetidae</taxon>
        <taxon>Microascales</taxon>
        <taxon>Ceratocystidaceae</taxon>
        <taxon>Thielaviopsis</taxon>
    </lineage>
</organism>
<dbReference type="AlphaFoldDB" id="A0A0F4ZE41"/>
<protein>
    <recommendedName>
        <fullName evidence="3">NADPH-dependent FMN reductase-like domain-containing protein</fullName>
    </recommendedName>
</protein>
<evidence type="ECO:0000313" key="1">
    <source>
        <dbReference type="EMBL" id="KKA28490.1"/>
    </source>
</evidence>
<evidence type="ECO:0008006" key="3">
    <source>
        <dbReference type="Google" id="ProtNLM"/>
    </source>
</evidence>
<dbReference type="Pfam" id="PF15891">
    <property type="entry name" value="Nuc_deoxyri_tr2"/>
    <property type="match status" value="1"/>
</dbReference>